<dbReference type="HOGENOM" id="CLU_683627_0_0_1"/>
<feature type="compositionally biased region" description="Low complexity" evidence="2">
    <location>
        <begin position="12"/>
        <end position="23"/>
    </location>
</feature>
<feature type="region of interest" description="Disordered" evidence="2">
    <location>
        <begin position="1"/>
        <end position="43"/>
    </location>
</feature>
<feature type="compositionally biased region" description="Low complexity" evidence="2">
    <location>
        <begin position="70"/>
        <end position="84"/>
    </location>
</feature>
<reference evidence="3 4" key="1">
    <citation type="journal article" date="2010" name="Nat. Biotechnol.">
        <title>Genome sequence of the model mushroom Schizophyllum commune.</title>
        <authorList>
            <person name="Ohm R.A."/>
            <person name="de Jong J.F."/>
            <person name="Lugones L.G."/>
            <person name="Aerts A."/>
            <person name="Kothe E."/>
            <person name="Stajich J.E."/>
            <person name="de Vries R.P."/>
            <person name="Record E."/>
            <person name="Levasseur A."/>
            <person name="Baker S.E."/>
            <person name="Bartholomew K.A."/>
            <person name="Coutinho P.M."/>
            <person name="Erdmann S."/>
            <person name="Fowler T.J."/>
            <person name="Gathman A.C."/>
            <person name="Lombard V."/>
            <person name="Henrissat B."/>
            <person name="Knabe N."/>
            <person name="Kuees U."/>
            <person name="Lilly W.W."/>
            <person name="Lindquist E."/>
            <person name="Lucas S."/>
            <person name="Magnuson J.K."/>
            <person name="Piumi F."/>
            <person name="Raudaskoski M."/>
            <person name="Salamov A."/>
            <person name="Schmutz J."/>
            <person name="Schwarze F.W.M.R."/>
            <person name="vanKuyk P.A."/>
            <person name="Horton J.S."/>
            <person name="Grigoriev I.V."/>
            <person name="Woesten H.A.B."/>
        </authorList>
    </citation>
    <scope>NUCLEOTIDE SEQUENCE [LARGE SCALE GENOMIC DNA]</scope>
    <source>
        <strain evidence="4">H4-8 / FGSC 9210</strain>
    </source>
</reference>
<keyword evidence="1" id="KW-0175">Coiled coil</keyword>
<keyword evidence="4" id="KW-1185">Reference proteome</keyword>
<dbReference type="KEGG" id="scm:SCHCO_02588294"/>
<sequence>MGVYRCTSRTPSLASLNSGSASSILRQPSEKRVSGHRTNPYRREGKALLRKESTLLAIPGSFPRTQPQNTTSASVPSASSTTTPQDANTPLSWASLAKACLFSPPEHPVRPSATAEPVDAKPQRRETRAAKRKFYLRALATGDAKADKALERLSYPELKGRYKVLQASHSEGLIRDTHNCINRLQAELQAQQFQHSIDITKLTNANAKLRAQTEEYAEVINNSRAEISRREKAMQLLSDRIKHLEQEARRMQQEAARLLQENERLREAAAARPARNKPTQGVAKAEEFAALGKMFINHHLSWAQILNGNATATFDFDNFPWPVIPGQSADIDHVTEASLRFYYTHPIRPGPLDLSKEISKYHSDQFDNRGLKYFKDQDKKKARELATHIAQLLIILRKKMGRR</sequence>
<organism evidence="4">
    <name type="scientific">Schizophyllum commune (strain H4-8 / FGSC 9210)</name>
    <name type="common">Split gill fungus</name>
    <dbReference type="NCBI Taxonomy" id="578458"/>
    <lineage>
        <taxon>Eukaryota</taxon>
        <taxon>Fungi</taxon>
        <taxon>Dikarya</taxon>
        <taxon>Basidiomycota</taxon>
        <taxon>Agaricomycotina</taxon>
        <taxon>Agaricomycetes</taxon>
        <taxon>Agaricomycetidae</taxon>
        <taxon>Agaricales</taxon>
        <taxon>Schizophyllaceae</taxon>
        <taxon>Schizophyllum</taxon>
    </lineage>
</organism>
<feature type="coiled-coil region" evidence="1">
    <location>
        <begin position="202"/>
        <end position="268"/>
    </location>
</feature>
<gene>
    <name evidence="3" type="ORF">SCHCODRAFT_111874</name>
</gene>
<feature type="region of interest" description="Disordered" evidence="2">
    <location>
        <begin position="104"/>
        <end position="127"/>
    </location>
</feature>
<accession>D8QDD2</accession>
<evidence type="ECO:0000313" key="3">
    <source>
        <dbReference type="EMBL" id="EFI93656.1"/>
    </source>
</evidence>
<evidence type="ECO:0000256" key="2">
    <source>
        <dbReference type="SAM" id="MobiDB-lite"/>
    </source>
</evidence>
<dbReference type="OrthoDB" id="10379135at2759"/>
<feature type="non-terminal residue" evidence="3">
    <location>
        <position position="403"/>
    </location>
</feature>
<proteinExistence type="predicted"/>
<evidence type="ECO:0000313" key="4">
    <source>
        <dbReference type="Proteomes" id="UP000007431"/>
    </source>
</evidence>
<dbReference type="InParanoid" id="D8QDD2"/>
<dbReference type="Proteomes" id="UP000007431">
    <property type="component" value="Unassembled WGS sequence"/>
</dbReference>
<feature type="region of interest" description="Disordered" evidence="2">
    <location>
        <begin position="58"/>
        <end position="89"/>
    </location>
</feature>
<dbReference type="GeneID" id="9590358"/>
<dbReference type="VEuPathDB" id="FungiDB:SCHCODRAFT_02588294"/>
<evidence type="ECO:0000256" key="1">
    <source>
        <dbReference type="SAM" id="Coils"/>
    </source>
</evidence>
<feature type="compositionally biased region" description="Basic and acidic residues" evidence="2">
    <location>
        <begin position="118"/>
        <end position="127"/>
    </location>
</feature>
<name>D8QDD2_SCHCM</name>
<dbReference type="EMBL" id="GL377310">
    <property type="protein sequence ID" value="EFI93656.1"/>
    <property type="molecule type" value="Genomic_DNA"/>
</dbReference>
<dbReference type="RefSeq" id="XP_003028559.1">
    <property type="nucleotide sequence ID" value="XM_003028513.1"/>
</dbReference>
<protein>
    <submittedName>
        <fullName evidence="3">Uncharacterized protein</fullName>
    </submittedName>
</protein>
<dbReference type="AlphaFoldDB" id="D8QDD2"/>